<dbReference type="AlphaFoldDB" id="A0A0F9A9Y3"/>
<keyword evidence="1" id="KW-1133">Transmembrane helix</keyword>
<accession>A0A0F9A9Y3</accession>
<gene>
    <name evidence="2" type="ORF">LCGC14_2596840</name>
</gene>
<dbReference type="EMBL" id="LAZR01043741">
    <property type="protein sequence ID" value="KKL06354.1"/>
    <property type="molecule type" value="Genomic_DNA"/>
</dbReference>
<feature type="transmembrane region" description="Helical" evidence="1">
    <location>
        <begin position="7"/>
        <end position="29"/>
    </location>
</feature>
<protein>
    <submittedName>
        <fullName evidence="2">Uncharacterized protein</fullName>
    </submittedName>
</protein>
<comment type="caution">
    <text evidence="2">The sequence shown here is derived from an EMBL/GenBank/DDBJ whole genome shotgun (WGS) entry which is preliminary data.</text>
</comment>
<evidence type="ECO:0000256" key="1">
    <source>
        <dbReference type="SAM" id="Phobius"/>
    </source>
</evidence>
<name>A0A0F9A9Y3_9ZZZZ</name>
<feature type="transmembrane region" description="Helical" evidence="1">
    <location>
        <begin position="150"/>
        <end position="170"/>
    </location>
</feature>
<evidence type="ECO:0000313" key="2">
    <source>
        <dbReference type="EMBL" id="KKL06354.1"/>
    </source>
</evidence>
<organism evidence="2">
    <name type="scientific">marine sediment metagenome</name>
    <dbReference type="NCBI Taxonomy" id="412755"/>
    <lineage>
        <taxon>unclassified sequences</taxon>
        <taxon>metagenomes</taxon>
        <taxon>ecological metagenomes</taxon>
    </lineage>
</organism>
<reference evidence="2" key="1">
    <citation type="journal article" date="2015" name="Nature">
        <title>Complex archaea that bridge the gap between prokaryotes and eukaryotes.</title>
        <authorList>
            <person name="Spang A."/>
            <person name="Saw J.H."/>
            <person name="Jorgensen S.L."/>
            <person name="Zaremba-Niedzwiedzka K."/>
            <person name="Martijn J."/>
            <person name="Lind A.E."/>
            <person name="van Eijk R."/>
            <person name="Schleper C."/>
            <person name="Guy L."/>
            <person name="Ettema T.J."/>
        </authorList>
    </citation>
    <scope>NUCLEOTIDE SEQUENCE</scope>
</reference>
<keyword evidence="1" id="KW-0812">Transmembrane</keyword>
<sequence length="186" mass="19768">MARESGLITGIVGGILLLIILVIIGLVIIQNVAIVEDGLSSSSETRTLTQNETEAWINGTDYTLLEAGYPGFTNPIILTAYNQTENTFIDSGNWTVTNAGVVSNTTLSIGYNNVSLTYQFDYEGTTLTTQGLRENFTKGISNVSNKLPTILLIAAVVLILGVLVFLWANFKKMQGLGGGSGSGGEL</sequence>
<proteinExistence type="predicted"/>
<keyword evidence="1" id="KW-0472">Membrane</keyword>